<organism evidence="5 6">
    <name type="scientific">Zobellia amurskyensis</name>
    <dbReference type="NCBI Taxonomy" id="248905"/>
    <lineage>
        <taxon>Bacteria</taxon>
        <taxon>Pseudomonadati</taxon>
        <taxon>Bacteroidota</taxon>
        <taxon>Flavobacteriia</taxon>
        <taxon>Flavobacteriales</taxon>
        <taxon>Flavobacteriaceae</taxon>
        <taxon>Zobellia</taxon>
    </lineage>
</organism>
<evidence type="ECO:0000256" key="1">
    <source>
        <dbReference type="ARBA" id="ARBA00023122"/>
    </source>
</evidence>
<dbReference type="InterPro" id="IPR005105">
    <property type="entry name" value="GlnD_Uridyltrans_N"/>
</dbReference>
<dbReference type="SUPFAM" id="SSF54631">
    <property type="entry name" value="CBS-domain pair"/>
    <property type="match status" value="1"/>
</dbReference>
<dbReference type="SMART" id="SM00116">
    <property type="entry name" value="CBS"/>
    <property type="match status" value="2"/>
</dbReference>
<dbReference type="InterPro" id="IPR046342">
    <property type="entry name" value="CBS_dom_sf"/>
</dbReference>
<dbReference type="Gene3D" id="3.10.580.10">
    <property type="entry name" value="CBS-domain"/>
    <property type="match status" value="1"/>
</dbReference>
<dbReference type="PANTHER" id="PTHR43080">
    <property type="entry name" value="CBS DOMAIN-CONTAINING PROTEIN CBSX3, MITOCHONDRIAL"/>
    <property type="match status" value="1"/>
</dbReference>
<dbReference type="InterPro" id="IPR018821">
    <property type="entry name" value="DUF294_put_nucleoTrafse_sb-bd"/>
</dbReference>
<dbReference type="PANTHER" id="PTHR43080:SF2">
    <property type="entry name" value="CBS DOMAIN-CONTAINING PROTEIN"/>
    <property type="match status" value="1"/>
</dbReference>
<gene>
    <name evidence="5" type="ORF">D9O36_14665</name>
</gene>
<dbReference type="Gene3D" id="2.60.120.10">
    <property type="entry name" value="Jelly Rolls"/>
    <property type="match status" value="1"/>
</dbReference>
<evidence type="ECO:0000259" key="4">
    <source>
        <dbReference type="PROSITE" id="PS51371"/>
    </source>
</evidence>
<proteinExistence type="predicted"/>
<evidence type="ECO:0000259" key="3">
    <source>
        <dbReference type="PROSITE" id="PS50042"/>
    </source>
</evidence>
<dbReference type="Pfam" id="PF00027">
    <property type="entry name" value="cNMP_binding"/>
    <property type="match status" value="1"/>
</dbReference>
<dbReference type="InterPro" id="IPR000595">
    <property type="entry name" value="cNMP-bd_dom"/>
</dbReference>
<feature type="domain" description="CBS" evidence="4">
    <location>
        <begin position="238"/>
        <end position="297"/>
    </location>
</feature>
<dbReference type="PROSITE" id="PS50042">
    <property type="entry name" value="CNMP_BINDING_3"/>
    <property type="match status" value="1"/>
</dbReference>
<evidence type="ECO:0000256" key="2">
    <source>
        <dbReference type="PROSITE-ProRule" id="PRU00703"/>
    </source>
</evidence>
<evidence type="ECO:0000313" key="5">
    <source>
        <dbReference type="EMBL" id="MUH37092.1"/>
    </source>
</evidence>
<dbReference type="InterPro" id="IPR000644">
    <property type="entry name" value="CBS_dom"/>
</dbReference>
<dbReference type="InterPro" id="IPR051257">
    <property type="entry name" value="Diverse_CBS-Domain"/>
</dbReference>
<comment type="caution">
    <text evidence="5">The sequence shown here is derived from an EMBL/GenBank/DDBJ whole genome shotgun (WGS) entry which is preliminary data.</text>
</comment>
<protein>
    <submittedName>
        <fullName evidence="5">CBS domain-containing protein</fullName>
    </submittedName>
</protein>
<dbReference type="OrthoDB" id="9810963at2"/>
<dbReference type="EMBL" id="RCNR01000031">
    <property type="protein sequence ID" value="MUH37092.1"/>
    <property type="molecule type" value="Genomic_DNA"/>
</dbReference>
<dbReference type="Proteomes" id="UP000540519">
    <property type="component" value="Unassembled WGS sequence"/>
</dbReference>
<dbReference type="InterPro" id="IPR018490">
    <property type="entry name" value="cNMP-bd_dom_sf"/>
</dbReference>
<dbReference type="Pfam" id="PF00571">
    <property type="entry name" value="CBS"/>
    <property type="match status" value="2"/>
</dbReference>
<dbReference type="SUPFAM" id="SSF81301">
    <property type="entry name" value="Nucleotidyltransferase"/>
    <property type="match status" value="1"/>
</dbReference>
<dbReference type="GO" id="GO:0008773">
    <property type="term" value="F:[protein-PII] uridylyltransferase activity"/>
    <property type="evidence" value="ECO:0007669"/>
    <property type="project" value="InterPro"/>
</dbReference>
<evidence type="ECO:0000313" key="6">
    <source>
        <dbReference type="Proteomes" id="UP000540519"/>
    </source>
</evidence>
<dbReference type="RefSeq" id="WP_155600479.1">
    <property type="nucleotide sequence ID" value="NZ_RCNR01000031.1"/>
</dbReference>
<reference evidence="5 6" key="1">
    <citation type="journal article" date="2019" name="Mar. Drugs">
        <title>Comparative Genomics and CAZyme Genome Repertoires of Marine Zobellia amurskyensis KMM 3526(T) and Zobellia laminariae KMM 3676(T).</title>
        <authorList>
            <person name="Chernysheva N."/>
            <person name="Bystritskaya E."/>
            <person name="Stenkova A."/>
            <person name="Golovkin I."/>
            <person name="Nedashkovskaya O."/>
            <person name="Isaeva M."/>
        </authorList>
    </citation>
    <scope>NUCLEOTIDE SEQUENCE [LARGE SCALE GENOMIC DNA]</scope>
    <source>
        <strain evidence="5 6">KMM 3526</strain>
    </source>
</reference>
<dbReference type="PROSITE" id="PS51371">
    <property type="entry name" value="CBS"/>
    <property type="match status" value="2"/>
</dbReference>
<dbReference type="Pfam" id="PF03445">
    <property type="entry name" value="DUF294"/>
    <property type="match status" value="1"/>
</dbReference>
<dbReference type="CDD" id="cd00038">
    <property type="entry name" value="CAP_ED"/>
    <property type="match status" value="1"/>
</dbReference>
<keyword evidence="6" id="KW-1185">Reference proteome</keyword>
<dbReference type="Pfam" id="PF10335">
    <property type="entry name" value="DUF294_C"/>
    <property type="match status" value="1"/>
</dbReference>
<keyword evidence="1 2" id="KW-0129">CBS domain</keyword>
<dbReference type="CDD" id="cd05401">
    <property type="entry name" value="NT_GlnE_GlnD_like"/>
    <property type="match status" value="1"/>
</dbReference>
<dbReference type="InterPro" id="IPR043519">
    <property type="entry name" value="NT_sf"/>
</dbReference>
<name>A0A7X2ZVE6_9FLAO</name>
<feature type="domain" description="Cyclic nucleotide-binding" evidence="3">
    <location>
        <begin position="56"/>
        <end position="136"/>
    </location>
</feature>
<dbReference type="InterPro" id="IPR014710">
    <property type="entry name" value="RmlC-like_jellyroll"/>
</dbReference>
<accession>A0A7X2ZVE6</accession>
<dbReference type="Gene3D" id="3.30.460.10">
    <property type="entry name" value="Beta Polymerase, domain 2"/>
    <property type="match status" value="1"/>
</dbReference>
<dbReference type="SUPFAM" id="SSF51206">
    <property type="entry name" value="cAMP-binding domain-like"/>
    <property type="match status" value="1"/>
</dbReference>
<feature type="domain" description="CBS" evidence="4">
    <location>
        <begin position="174"/>
        <end position="230"/>
    </location>
</feature>
<dbReference type="AlphaFoldDB" id="A0A7X2ZVE6"/>
<sequence length="641" mass="72399">MKNTISARVADFLKNYPPFNEVATKELEHLSEEVGIIYKVKGEPIFAIDEEAHAFFYVVHKGAVVLTKEPNNEVVDLCDEGDIFGLRPLIANENYKIGAKAYEETILYAIPITEFKPIIKDYKEVGNFLIESFASNTRNPYSKSHRGKLYEGATAANENRVSDKELLDLQGVPYSKKLVTCSENTTIKTIASKMTEKKVGSVLVVKDKLPMGIITDKDLRNKIATGLFPITTRAKNIMSSPVITYPKKMTVTQAQMAMMKSNISHLCLTMDGTPNTEAVGIISKHDIMFELGNNPAVLLKAVKRSNGFKKLKAVRRRIMALLNGYLEQNIPLTLTSKIISELNDACIKQIIEIALEKMYAPPPVKFAWLAMGSQGRSEQLLHTDQDNALVFEDVPEEQLSEIRAYFLELARIVTKGLFNIGYEYCPAEMMASNPDWCSSLSEWKERTTHWIINPGPDQVLLSSIFFDYNLSYGDANLVNELSTHLFETTEQHPNFFLHLASGALQSPSPSGFFRSFLVEEDGEYKDFFDLKRRALMPLIDGARVLVLSHQVKSINNTAERFEKLAELEPNNQELFLACSYATKALLKFRTKHGLLHNDSGRFIALNKLTKEEKIKLKRSFKTIKDLQELLKIRFKVTNLLG</sequence>